<evidence type="ECO:0000256" key="2">
    <source>
        <dbReference type="PROSITE-ProRule" id="PRU00285"/>
    </source>
</evidence>
<comment type="similarity">
    <text evidence="2 3">Belongs to the small heat shock protein (HSP20) family.</text>
</comment>
<evidence type="ECO:0000313" key="5">
    <source>
        <dbReference type="EMBL" id="MFC3580928.1"/>
    </source>
</evidence>
<accession>A0ABV7SW63</accession>
<dbReference type="PANTHER" id="PTHR46733">
    <property type="entry name" value="26.5 KDA HEAT SHOCK PROTEIN, MITOCHONDRIAL"/>
    <property type="match status" value="1"/>
</dbReference>
<dbReference type="Proteomes" id="UP001595713">
    <property type="component" value="Unassembled WGS sequence"/>
</dbReference>
<proteinExistence type="inferred from homology"/>
<dbReference type="PANTHER" id="PTHR46733:SF4">
    <property type="entry name" value="HEAT SHOCK PROTEIN 21, CHLOROPLASTIC"/>
    <property type="match status" value="1"/>
</dbReference>
<dbReference type="PROSITE" id="PS01031">
    <property type="entry name" value="SHSP"/>
    <property type="match status" value="1"/>
</dbReference>
<keyword evidence="1" id="KW-0346">Stress response</keyword>
<dbReference type="InterPro" id="IPR044587">
    <property type="entry name" value="HSP21-like"/>
</dbReference>
<dbReference type="RefSeq" id="WP_261294291.1">
    <property type="nucleotide sequence ID" value="NZ_JANQBK010000005.1"/>
</dbReference>
<dbReference type="EMBL" id="JBHRXP010000007">
    <property type="protein sequence ID" value="MFC3580928.1"/>
    <property type="molecule type" value="Genomic_DNA"/>
</dbReference>
<gene>
    <name evidence="5" type="ORF">ACFONA_12200</name>
</gene>
<keyword evidence="6" id="KW-1185">Reference proteome</keyword>
<evidence type="ECO:0000259" key="4">
    <source>
        <dbReference type="PROSITE" id="PS01031"/>
    </source>
</evidence>
<comment type="caution">
    <text evidence="5">The sequence shown here is derived from an EMBL/GenBank/DDBJ whole genome shotgun (WGS) entry which is preliminary data.</text>
</comment>
<dbReference type="Pfam" id="PF00011">
    <property type="entry name" value="HSP20"/>
    <property type="match status" value="1"/>
</dbReference>
<reference evidence="6" key="1">
    <citation type="journal article" date="2019" name="Int. J. Syst. Evol. Microbiol.">
        <title>The Global Catalogue of Microorganisms (GCM) 10K type strain sequencing project: providing services to taxonomists for standard genome sequencing and annotation.</title>
        <authorList>
            <consortium name="The Broad Institute Genomics Platform"/>
            <consortium name="The Broad Institute Genome Sequencing Center for Infectious Disease"/>
            <person name="Wu L."/>
            <person name="Ma J."/>
        </authorList>
    </citation>
    <scope>NUCLEOTIDE SEQUENCE [LARGE SCALE GENOMIC DNA]</scope>
    <source>
        <strain evidence="6">KCTC 42739</strain>
    </source>
</reference>
<dbReference type="InterPro" id="IPR002068">
    <property type="entry name" value="A-crystallin/Hsp20_dom"/>
</dbReference>
<dbReference type="SUPFAM" id="SSF49764">
    <property type="entry name" value="HSP20-like chaperones"/>
    <property type="match status" value="1"/>
</dbReference>
<dbReference type="InterPro" id="IPR008978">
    <property type="entry name" value="HSP20-like_chaperone"/>
</dbReference>
<evidence type="ECO:0000256" key="3">
    <source>
        <dbReference type="RuleBase" id="RU003616"/>
    </source>
</evidence>
<dbReference type="Gene3D" id="2.60.40.790">
    <property type="match status" value="1"/>
</dbReference>
<organism evidence="5 6">
    <name type="scientific">Sphingomonas hylomeconis</name>
    <dbReference type="NCBI Taxonomy" id="1395958"/>
    <lineage>
        <taxon>Bacteria</taxon>
        <taxon>Pseudomonadati</taxon>
        <taxon>Pseudomonadota</taxon>
        <taxon>Alphaproteobacteria</taxon>
        <taxon>Sphingomonadales</taxon>
        <taxon>Sphingomonadaceae</taxon>
        <taxon>Sphingomonas</taxon>
    </lineage>
</organism>
<evidence type="ECO:0000313" key="6">
    <source>
        <dbReference type="Proteomes" id="UP001595713"/>
    </source>
</evidence>
<sequence length="192" mass="21144">MEPRAPPPYGYRLFDAAPRGLIGDQTMNDVVDTPAKPQPIPRDALSPFGAPIGWLRTEIDRLFDDFGRPARSAFDFGMRSLLPMPALDMVEGEHDYRLTAELPGLSEQDVEVTVEDGILFVSGEKKEEADRRDGGFMLSERRYGAFARQMKLPPDVDPGAITAKVKDGVLTVTLAKDKGAVKQSRKIAVEKA</sequence>
<evidence type="ECO:0000256" key="1">
    <source>
        <dbReference type="ARBA" id="ARBA00023016"/>
    </source>
</evidence>
<dbReference type="CDD" id="cd06464">
    <property type="entry name" value="ACD_sHsps-like"/>
    <property type="match status" value="1"/>
</dbReference>
<name>A0ABV7SW63_9SPHN</name>
<feature type="domain" description="SHSP" evidence="4">
    <location>
        <begin position="77"/>
        <end position="192"/>
    </location>
</feature>
<protein>
    <submittedName>
        <fullName evidence="5">Hsp20/alpha crystallin family protein</fullName>
    </submittedName>
</protein>